<dbReference type="HOGENOM" id="CLU_2608775_0_0_1"/>
<sequence length="79" mass="8619">MNSAGYTLISIRTAECLLKITTTDFVSKISKALKLLIKRLTIVLATDASEYGMGSALLHKFDDGSLHPIMHFSVTFNSA</sequence>
<dbReference type="EMBL" id="CAQQ02151605">
    <property type="status" value="NOT_ANNOTATED_CDS"/>
    <property type="molecule type" value="Genomic_DNA"/>
</dbReference>
<accession>T1GSL2</accession>
<dbReference type="EMBL" id="CAQQ02151606">
    <property type="status" value="NOT_ANNOTATED_CDS"/>
    <property type="molecule type" value="Genomic_DNA"/>
</dbReference>
<name>T1GSL2_MEGSC</name>
<evidence type="ECO:0000259" key="1">
    <source>
        <dbReference type="Pfam" id="PF17919"/>
    </source>
</evidence>
<evidence type="ECO:0000313" key="3">
    <source>
        <dbReference type="Proteomes" id="UP000015102"/>
    </source>
</evidence>
<dbReference type="AlphaFoldDB" id="T1GSL2"/>
<keyword evidence="3" id="KW-1185">Reference proteome</keyword>
<protein>
    <recommendedName>
        <fullName evidence="1">Reverse transcriptase/retrotransposon-derived protein RNase H-like domain-containing protein</fullName>
    </recommendedName>
</protein>
<feature type="domain" description="Reverse transcriptase/retrotransposon-derived protein RNase H-like" evidence="1">
    <location>
        <begin position="31"/>
        <end position="79"/>
    </location>
</feature>
<dbReference type="Proteomes" id="UP000015102">
    <property type="component" value="Unassembled WGS sequence"/>
</dbReference>
<proteinExistence type="predicted"/>
<evidence type="ECO:0000313" key="2">
    <source>
        <dbReference type="EnsemblMetazoa" id="MESCA006672-PA"/>
    </source>
</evidence>
<organism evidence="2 3">
    <name type="scientific">Megaselia scalaris</name>
    <name type="common">Humpbacked fly</name>
    <name type="synonym">Phora scalaris</name>
    <dbReference type="NCBI Taxonomy" id="36166"/>
    <lineage>
        <taxon>Eukaryota</taxon>
        <taxon>Metazoa</taxon>
        <taxon>Ecdysozoa</taxon>
        <taxon>Arthropoda</taxon>
        <taxon>Hexapoda</taxon>
        <taxon>Insecta</taxon>
        <taxon>Pterygota</taxon>
        <taxon>Neoptera</taxon>
        <taxon>Endopterygota</taxon>
        <taxon>Diptera</taxon>
        <taxon>Brachycera</taxon>
        <taxon>Muscomorpha</taxon>
        <taxon>Platypezoidea</taxon>
        <taxon>Phoridae</taxon>
        <taxon>Megaseliini</taxon>
        <taxon>Megaselia</taxon>
    </lineage>
</organism>
<reference evidence="2" key="2">
    <citation type="submission" date="2015-06" db="UniProtKB">
        <authorList>
            <consortium name="EnsemblMetazoa"/>
        </authorList>
    </citation>
    <scope>IDENTIFICATION</scope>
</reference>
<reference evidence="3" key="1">
    <citation type="submission" date="2013-02" db="EMBL/GenBank/DDBJ databases">
        <authorList>
            <person name="Hughes D."/>
        </authorList>
    </citation>
    <scope>NUCLEOTIDE SEQUENCE</scope>
    <source>
        <strain>Durham</strain>
        <strain evidence="3">NC isolate 2 -- Noor lab</strain>
    </source>
</reference>
<dbReference type="EnsemblMetazoa" id="MESCA006672-RA">
    <property type="protein sequence ID" value="MESCA006672-PA"/>
    <property type="gene ID" value="MESCA006672"/>
</dbReference>
<dbReference type="Pfam" id="PF17919">
    <property type="entry name" value="RT_RNaseH_2"/>
    <property type="match status" value="1"/>
</dbReference>
<dbReference type="InterPro" id="IPR041577">
    <property type="entry name" value="RT_RNaseH_2"/>
</dbReference>